<dbReference type="Proteomes" id="UP000429232">
    <property type="component" value="Chromosome"/>
</dbReference>
<dbReference type="InterPro" id="IPR026956">
    <property type="entry name" value="D-ser_dehydrat-like_dom"/>
</dbReference>
<dbReference type="Gene3D" id="2.40.37.20">
    <property type="entry name" value="D-serine dehydratase-like domain"/>
    <property type="match status" value="1"/>
</dbReference>
<keyword evidence="5" id="KW-1185">Reference proteome</keyword>
<dbReference type="SUPFAM" id="SSF51419">
    <property type="entry name" value="PLP-binding barrel"/>
    <property type="match status" value="1"/>
</dbReference>
<dbReference type="PANTHER" id="PTHR28004:SF2">
    <property type="entry name" value="D-SERINE DEHYDRATASE"/>
    <property type="match status" value="1"/>
</dbReference>
<dbReference type="Gene3D" id="3.20.20.10">
    <property type="entry name" value="Alanine racemase"/>
    <property type="match status" value="1"/>
</dbReference>
<dbReference type="AlphaFoldDB" id="A0A6I4HYN1"/>
<protein>
    <submittedName>
        <fullName evidence="4">D-TA family PLP-dependent enzyme</fullName>
    </submittedName>
</protein>
<reference evidence="4 5" key="1">
    <citation type="submission" date="2020-12" db="EMBL/GenBank/DDBJ databases">
        <title>HMF7856_wgs.fasta genome submission.</title>
        <authorList>
            <person name="Kang H."/>
            <person name="Kim H."/>
            <person name="Joh K."/>
        </authorList>
    </citation>
    <scope>NUCLEOTIDE SEQUENCE [LARGE SCALE GENOMIC DNA]</scope>
    <source>
        <strain evidence="4 5">HMF7856</strain>
    </source>
</reference>
<dbReference type="InterPro" id="IPR001608">
    <property type="entry name" value="Ala_racemase_N"/>
</dbReference>
<gene>
    <name evidence="4" type="ORF">GO620_007955</name>
</gene>
<evidence type="ECO:0000256" key="2">
    <source>
        <dbReference type="ARBA" id="ARBA00023239"/>
    </source>
</evidence>
<dbReference type="KEGG" id="mgik:GO620_007955"/>
<organism evidence="4 5">
    <name type="scientific">Mucilaginibacter ginkgonis</name>
    <dbReference type="NCBI Taxonomy" id="2682091"/>
    <lineage>
        <taxon>Bacteria</taxon>
        <taxon>Pseudomonadati</taxon>
        <taxon>Bacteroidota</taxon>
        <taxon>Sphingobacteriia</taxon>
        <taxon>Sphingobacteriales</taxon>
        <taxon>Sphingobacteriaceae</taxon>
        <taxon>Mucilaginibacter</taxon>
    </lineage>
</organism>
<comment type="similarity">
    <text evidence="1">Belongs to the DSD1 family.</text>
</comment>
<evidence type="ECO:0000313" key="4">
    <source>
        <dbReference type="EMBL" id="QQL51365.1"/>
    </source>
</evidence>
<evidence type="ECO:0000313" key="5">
    <source>
        <dbReference type="Proteomes" id="UP000429232"/>
    </source>
</evidence>
<dbReference type="SMART" id="SM01119">
    <property type="entry name" value="D-ser_dehydrat"/>
    <property type="match status" value="1"/>
</dbReference>
<name>A0A6I4HYN1_9SPHI</name>
<dbReference type="InterPro" id="IPR042208">
    <property type="entry name" value="D-ser_dehydrat-like_sf"/>
</dbReference>
<keyword evidence="2" id="KW-0456">Lyase</keyword>
<dbReference type="GO" id="GO:0008721">
    <property type="term" value="F:D-serine ammonia-lyase activity"/>
    <property type="evidence" value="ECO:0007669"/>
    <property type="project" value="TreeGrafter"/>
</dbReference>
<evidence type="ECO:0000256" key="1">
    <source>
        <dbReference type="ARBA" id="ARBA00005323"/>
    </source>
</evidence>
<dbReference type="CDD" id="cd06821">
    <property type="entry name" value="PLPDE_III_D-TA"/>
    <property type="match status" value="1"/>
</dbReference>
<sequence>MSDQTLKWFELADAGEVDSPALLVYPQRVKHNIDLAIHMVGDPARLRPHIKTHKCVEVAQLQIAAGITQFKCATIAEAELLGMAGAADVLLAYQPVGPKLKRFVEVIKMCPQTLYYCLVDNMHSANEVSTAALAHNTKIPVYVDINVGMNRTGLVPDKVAESYLQLFALQGVKPLGLHAYDGHIHEPDIDVRNFKAAAIHEQLKAITREIKKAGLPEPIIVAGGTPTFPFWAQQQEVICSPGTFVYWDAGYAATCKEQEFLPAAVLLTRVISLPNDTTVCLDLGHKSVAAENTIDKRVSFLNAPDLQIIGQSEEHLVAEAGVGHTYQPGDVIYLLPCHVCPTVALFERMLTVELNHVTGEWLNLARNRKITC</sequence>
<dbReference type="PANTHER" id="PTHR28004">
    <property type="entry name" value="ZGC:162816-RELATED"/>
    <property type="match status" value="1"/>
</dbReference>
<dbReference type="Pfam" id="PF14031">
    <property type="entry name" value="D-ser_dehydrat"/>
    <property type="match status" value="1"/>
</dbReference>
<feature type="domain" description="D-serine dehydratase-like" evidence="3">
    <location>
        <begin position="263"/>
        <end position="353"/>
    </location>
</feature>
<dbReference type="InterPro" id="IPR029066">
    <property type="entry name" value="PLP-binding_barrel"/>
</dbReference>
<dbReference type="GO" id="GO:0036088">
    <property type="term" value="P:D-serine catabolic process"/>
    <property type="evidence" value="ECO:0007669"/>
    <property type="project" value="TreeGrafter"/>
</dbReference>
<proteinExistence type="inferred from homology"/>
<dbReference type="RefSeq" id="WP_157524036.1">
    <property type="nucleotide sequence ID" value="NZ_CP066775.1"/>
</dbReference>
<dbReference type="Pfam" id="PF01168">
    <property type="entry name" value="Ala_racemase_N"/>
    <property type="match status" value="1"/>
</dbReference>
<dbReference type="InterPro" id="IPR051466">
    <property type="entry name" value="D-amino_acid_metab_enzyme"/>
</dbReference>
<accession>A0A6I4HYN1</accession>
<dbReference type="EMBL" id="CP066775">
    <property type="protein sequence ID" value="QQL51365.1"/>
    <property type="molecule type" value="Genomic_DNA"/>
</dbReference>
<evidence type="ECO:0000259" key="3">
    <source>
        <dbReference type="SMART" id="SM01119"/>
    </source>
</evidence>